<sequence length="59" mass="7291">MKTFQDRYNLHVDIESIENYIDGTFRKLNRTSRSLHKPLQVNRYKSKWNDEDQPHRFSH</sequence>
<dbReference type="Proteomes" id="UP001461163">
    <property type="component" value="Unassembled WGS sequence"/>
</dbReference>
<name>A0ABU9SU53_9ALTE</name>
<evidence type="ECO:0000313" key="1">
    <source>
        <dbReference type="EMBL" id="MEM5497404.1"/>
    </source>
</evidence>
<gene>
    <name evidence="1" type="ORF">WNY77_08380</name>
</gene>
<accession>A0ABU9SU53</accession>
<evidence type="ECO:0008006" key="3">
    <source>
        <dbReference type="Google" id="ProtNLM"/>
    </source>
</evidence>
<proteinExistence type="predicted"/>
<organism evidence="1 2">
    <name type="scientific">Paraglaciecola mesophila</name>
    <dbReference type="NCBI Taxonomy" id="197222"/>
    <lineage>
        <taxon>Bacteria</taxon>
        <taxon>Pseudomonadati</taxon>
        <taxon>Pseudomonadota</taxon>
        <taxon>Gammaproteobacteria</taxon>
        <taxon>Alteromonadales</taxon>
        <taxon>Alteromonadaceae</taxon>
        <taxon>Paraglaciecola</taxon>
    </lineage>
</organism>
<keyword evidence="2" id="KW-1185">Reference proteome</keyword>
<comment type="caution">
    <text evidence="1">The sequence shown here is derived from an EMBL/GenBank/DDBJ whole genome shotgun (WGS) entry which is preliminary data.</text>
</comment>
<dbReference type="EMBL" id="JBBMQS010000004">
    <property type="protein sequence ID" value="MEM5497404.1"/>
    <property type="molecule type" value="Genomic_DNA"/>
</dbReference>
<protein>
    <recommendedName>
        <fullName evidence="3">Transposase</fullName>
    </recommendedName>
</protein>
<dbReference type="RefSeq" id="WP_006993904.1">
    <property type="nucleotide sequence ID" value="NZ_JBBMQS010000004.1"/>
</dbReference>
<reference evidence="1 2" key="1">
    <citation type="submission" date="2024-03" db="EMBL/GenBank/DDBJ databases">
        <title>Community enrichment and isolation of bacterial strains for fucoidan degradation.</title>
        <authorList>
            <person name="Sichert A."/>
        </authorList>
    </citation>
    <scope>NUCLEOTIDE SEQUENCE [LARGE SCALE GENOMIC DNA]</scope>
    <source>
        <strain evidence="1 2">AS12</strain>
    </source>
</reference>
<evidence type="ECO:0000313" key="2">
    <source>
        <dbReference type="Proteomes" id="UP001461163"/>
    </source>
</evidence>